<reference evidence="1 2" key="1">
    <citation type="submission" date="2018-04" db="EMBL/GenBank/DDBJ databases">
        <title>Genomic Encyclopedia of Archaeal and Bacterial Type Strains, Phase II (KMG-II): from individual species to whole genera.</title>
        <authorList>
            <person name="Goeker M."/>
        </authorList>
    </citation>
    <scope>NUCLEOTIDE SEQUENCE [LARGE SCALE GENOMIC DNA]</scope>
    <source>
        <strain evidence="1 2">DSM 18064</strain>
    </source>
</reference>
<evidence type="ECO:0008006" key="3">
    <source>
        <dbReference type="Google" id="ProtNLM"/>
    </source>
</evidence>
<dbReference type="AlphaFoldDB" id="A0A2T5BQB6"/>
<dbReference type="OrthoDB" id="3677005at2"/>
<keyword evidence="2" id="KW-1185">Reference proteome</keyword>
<proteinExistence type="predicted"/>
<evidence type="ECO:0000313" key="2">
    <source>
        <dbReference type="Proteomes" id="UP000243859"/>
    </source>
</evidence>
<protein>
    <recommendedName>
        <fullName evidence="3">DUF2169 domain-containing protein</fullName>
    </recommendedName>
</protein>
<sequence length="279" mass="30331">MQTTLDLSLTTQGPLYPPSEVMDQDGNFIVIGALNRDDGAGGVRTDWGGAIVKPDSALPDFGARAPYDILREFGPEIPEDIADSVLHTLPLPLPCTNYPMLFAPDQYPQANSESRPSYPFHDTPIPDALPEHGRARTTPIRLREWATARGQVTVTVTEDQRAADFDCTFAGLLPGSLYTIMTLRAHDLDPDGPTRPGPLGIPNVFVTDAEGRATFHARLPDPFPDPARPGANRVINIVVLWMSYQQSHGGAIGRYGLGGDIHAQLKLRGPSFDDLRTIS</sequence>
<comment type="caution">
    <text evidence="1">The sequence shown here is derived from an EMBL/GenBank/DDBJ whole genome shotgun (WGS) entry which is preliminary data.</text>
</comment>
<dbReference type="RefSeq" id="WP_107893033.1">
    <property type="nucleotide sequence ID" value="NZ_NHSI01000040.1"/>
</dbReference>
<evidence type="ECO:0000313" key="1">
    <source>
        <dbReference type="EMBL" id="PTN01315.1"/>
    </source>
</evidence>
<name>A0A2T5BQB6_9RHOB</name>
<organism evidence="1 2">
    <name type="scientific">Rhodovulum imhoffii</name>
    <dbReference type="NCBI Taxonomy" id="365340"/>
    <lineage>
        <taxon>Bacteria</taxon>
        <taxon>Pseudomonadati</taxon>
        <taxon>Pseudomonadota</taxon>
        <taxon>Alphaproteobacteria</taxon>
        <taxon>Rhodobacterales</taxon>
        <taxon>Paracoccaceae</taxon>
        <taxon>Rhodovulum</taxon>
    </lineage>
</organism>
<gene>
    <name evidence="1" type="ORF">C8N32_11414</name>
</gene>
<dbReference type="EMBL" id="QAAA01000014">
    <property type="protein sequence ID" value="PTN01315.1"/>
    <property type="molecule type" value="Genomic_DNA"/>
</dbReference>
<dbReference type="Proteomes" id="UP000243859">
    <property type="component" value="Unassembled WGS sequence"/>
</dbReference>
<accession>A0A2T5BQB6</accession>